<dbReference type="RefSeq" id="WP_093387054.1">
    <property type="nucleotide sequence ID" value="NZ_FOTW01000009.1"/>
</dbReference>
<proteinExistence type="predicted"/>
<dbReference type="InterPro" id="IPR007139">
    <property type="entry name" value="DUF349"/>
</dbReference>
<dbReference type="EMBL" id="FOTW01000009">
    <property type="protein sequence ID" value="SFL91225.1"/>
    <property type="molecule type" value="Genomic_DNA"/>
</dbReference>
<organism evidence="2 3">
    <name type="scientific">Rugamonas rubra</name>
    <dbReference type="NCBI Taxonomy" id="758825"/>
    <lineage>
        <taxon>Bacteria</taxon>
        <taxon>Pseudomonadati</taxon>
        <taxon>Pseudomonadota</taxon>
        <taxon>Betaproteobacteria</taxon>
        <taxon>Burkholderiales</taxon>
        <taxon>Oxalobacteraceae</taxon>
        <taxon>Telluria group</taxon>
        <taxon>Rugamonas</taxon>
    </lineage>
</organism>
<feature type="compositionally biased region" description="Low complexity" evidence="1">
    <location>
        <begin position="321"/>
        <end position="336"/>
    </location>
</feature>
<dbReference type="Pfam" id="PF03993">
    <property type="entry name" value="DUF349"/>
    <property type="match status" value="2"/>
</dbReference>
<sequence>MFDFLFKRATDKSAEPQRASAASEASDGAAAQAASRRDEQTARARLLAGDEAAAVELILQSEFAGVRLAAAEHVVSQAALEQVLLAMRNSDRRVAKLMQGRLDAIRYQLAEQQKARTCIAQAERLIQDEKLTPNMVADLDRQWSVTAAAAEQAECFAPLRAALAQRLESQVSLQRAVIDALAELRALPAAGLAPVAAAEVLERLRAGHAAALASAELTSLPKHLLNDVAAALESAGAALQALQQHQAVFDARQAALAEWQAAAPDSLGAEQLRRAWQALGAVPAGELAARQQAELDVVLAAVAAANPPAAPVERGDKARDANAANAANAAKPAKPARAGKEDDQQDNKRFVDTLDALEAALEQGLLHAAAEHDKWLKERKGGRLTAAQSERLAHLRAELKRLGDWARWGGNVSREELVKAVEELAAQGLAMSELAKKVGSMRERWKGLDAVSGHAPKALWERFDAACSAAYAPAAAHFKQLAEERHHNAAKAQALIDEVGAMAGTEHADWKQVAAAAQRLRQVWGRLGTIDRKEKKKFDTAFEHAMTAMMAPLAEQRALEMARREQLIAEVEALLPHDRSTLDVMRHLQERWQEQAKALPLERKAEQALWQRFRAACDHLFAQRKESAHAADSERKVHLHAREAICAGLEAAAFDGEDKAQLAAIAAALRDAASAWHGAGAVPRAAEAKITQRYQAAVAAVQAQADAIKRRAGAAQANALRDKLRLCQALEATLGRDDGAPDGAAAAADWSGRWQALPPLAAEYERALHGRFKAALGALDGQRGSYAAQLEANRARLLDEVLRLEIVAGVDSGAEFARERLKMQVEVLQSSLKSGQKPLTQAAQYLQLCAMPALADDRTASRIEQLFRRIGAAEAK</sequence>
<feature type="region of interest" description="Disordered" evidence="1">
    <location>
        <begin position="8"/>
        <end position="36"/>
    </location>
</feature>
<gene>
    <name evidence="2" type="ORF">SAMN02982985_02000</name>
</gene>
<reference evidence="2 3" key="1">
    <citation type="submission" date="2016-10" db="EMBL/GenBank/DDBJ databases">
        <authorList>
            <person name="de Groot N.N."/>
        </authorList>
    </citation>
    <scope>NUCLEOTIDE SEQUENCE [LARGE SCALE GENOMIC DNA]</scope>
    <source>
        <strain evidence="2 3">ATCC 43154</strain>
    </source>
</reference>
<accession>A0A1I4LJQ7</accession>
<feature type="region of interest" description="Disordered" evidence="1">
    <location>
        <begin position="308"/>
        <end position="346"/>
    </location>
</feature>
<evidence type="ECO:0000313" key="3">
    <source>
        <dbReference type="Proteomes" id="UP000199470"/>
    </source>
</evidence>
<evidence type="ECO:0000313" key="2">
    <source>
        <dbReference type="EMBL" id="SFL91225.1"/>
    </source>
</evidence>
<evidence type="ECO:0008006" key="4">
    <source>
        <dbReference type="Google" id="ProtNLM"/>
    </source>
</evidence>
<dbReference type="OrthoDB" id="5523335at2"/>
<feature type="compositionally biased region" description="Low complexity" evidence="1">
    <location>
        <begin position="19"/>
        <end position="34"/>
    </location>
</feature>
<dbReference type="Proteomes" id="UP000199470">
    <property type="component" value="Unassembled WGS sequence"/>
</dbReference>
<dbReference type="AlphaFoldDB" id="A0A1I4LJQ7"/>
<evidence type="ECO:0000256" key="1">
    <source>
        <dbReference type="SAM" id="MobiDB-lite"/>
    </source>
</evidence>
<keyword evidence="3" id="KW-1185">Reference proteome</keyword>
<dbReference type="STRING" id="758825.SAMN02982985_02000"/>
<protein>
    <recommendedName>
        <fullName evidence="4">DUF349 domain-containing protein</fullName>
    </recommendedName>
</protein>
<name>A0A1I4LJQ7_9BURK</name>